<proteinExistence type="inferred from homology"/>
<name>A0A7I8VY88_9ANNE</name>
<dbReference type="GO" id="GO:0005737">
    <property type="term" value="C:cytoplasm"/>
    <property type="evidence" value="ECO:0007669"/>
    <property type="project" value="TreeGrafter"/>
</dbReference>
<dbReference type="FunFam" id="2.60.120.380:FF:000001">
    <property type="entry name" value="Calpain-1 catalytic subunit"/>
    <property type="match status" value="1"/>
</dbReference>
<keyword evidence="4" id="KW-0677">Repeat</keyword>
<dbReference type="InterPro" id="IPR002048">
    <property type="entry name" value="EF_hand_dom"/>
</dbReference>
<dbReference type="AlphaFoldDB" id="A0A7I8VY88"/>
<comment type="caution">
    <text evidence="13">The sequence shown here is derived from an EMBL/GenBank/DDBJ whole genome shotgun (WGS) entry which is preliminary data.</text>
</comment>
<gene>
    <name evidence="13" type="ORF">DGYR_LOCUS8848</name>
</gene>
<feature type="compositionally biased region" description="Polar residues" evidence="10">
    <location>
        <begin position="357"/>
        <end position="371"/>
    </location>
</feature>
<feature type="compositionally biased region" description="Basic and acidic residues" evidence="10">
    <location>
        <begin position="272"/>
        <end position="285"/>
    </location>
</feature>
<keyword evidence="6 9" id="KW-0788">Thiol protease</keyword>
<dbReference type="SUPFAM" id="SSF49758">
    <property type="entry name" value="Calpain large subunit, middle domain (domain III)"/>
    <property type="match status" value="1"/>
</dbReference>
<evidence type="ECO:0000256" key="6">
    <source>
        <dbReference type="ARBA" id="ARBA00022807"/>
    </source>
</evidence>
<dbReference type="InterPro" id="IPR033883">
    <property type="entry name" value="C2_III"/>
</dbReference>
<dbReference type="PRINTS" id="PR00704">
    <property type="entry name" value="CALPAIN"/>
</dbReference>
<dbReference type="SMART" id="SM00230">
    <property type="entry name" value="CysPc"/>
    <property type="match status" value="1"/>
</dbReference>
<feature type="compositionally biased region" description="Basic residues" evidence="10">
    <location>
        <begin position="428"/>
        <end position="443"/>
    </location>
</feature>
<dbReference type="InterPro" id="IPR000169">
    <property type="entry name" value="Pept_cys_AS"/>
</dbReference>
<dbReference type="InterPro" id="IPR022684">
    <property type="entry name" value="Calpain_cysteine_protease"/>
</dbReference>
<evidence type="ECO:0000259" key="11">
    <source>
        <dbReference type="PROSITE" id="PS50203"/>
    </source>
</evidence>
<dbReference type="PROSITE" id="PS50203">
    <property type="entry name" value="CALPAIN_CAT"/>
    <property type="match status" value="1"/>
</dbReference>
<feature type="compositionally biased region" description="Basic and acidic residues" evidence="10">
    <location>
        <begin position="299"/>
        <end position="321"/>
    </location>
</feature>
<keyword evidence="2 9" id="KW-0645">Protease</keyword>
<feature type="active site" evidence="8 9">
    <location>
        <position position="519"/>
    </location>
</feature>
<dbReference type="SUPFAM" id="SSF47473">
    <property type="entry name" value="EF-hand"/>
    <property type="match status" value="1"/>
</dbReference>
<evidence type="ECO:0000313" key="14">
    <source>
        <dbReference type="Proteomes" id="UP000549394"/>
    </source>
</evidence>
<dbReference type="Proteomes" id="UP000549394">
    <property type="component" value="Unassembled WGS sequence"/>
</dbReference>
<dbReference type="EMBL" id="CAJFCJ010000013">
    <property type="protein sequence ID" value="CAD5120817.1"/>
    <property type="molecule type" value="Genomic_DNA"/>
</dbReference>
<feature type="region of interest" description="Disordered" evidence="10">
    <location>
        <begin position="357"/>
        <end position="380"/>
    </location>
</feature>
<dbReference type="FunFam" id="3.90.70.10:FF:000001">
    <property type="entry name" value="Calpain-1 catalytic subunit"/>
    <property type="match status" value="1"/>
</dbReference>
<feature type="active site" evidence="8 9">
    <location>
        <position position="700"/>
    </location>
</feature>
<sequence length="1107" mass="127880">MPGIGRRPSAPRIVALTPDAIGDPTCITNATYIDISTDTPQCRMFFTTDESIPDPLSTTPGRGVTFQYKGRFTLKPGERTIKAVALHKISSEVSKISMKTFVVQRMDDEELDDIEESSNLYSSEISHTDNDDVDSFDSELDYYFAQSSRPKYQMPSMRSSTFTPTMVDFGSDEDNYFLSRKDEYQDLPARLSHDSRFSQRYDSHYEPPVVWEGPKENEKRYDEKFEDVEESSEFLTDLDDIRSRYSNTSYRSQSPRPSLSTDVLLKTPRTYRKPDSPLLEPKKSDNLPLQKPSLSNRLSRFDPKKNEDELETRTDHSKQVLEDSKPTMKFVNKSGTQINFWGVENAERIIQELNLKSATPKKPTSNRLLSSKNDERSVRFEKVPEVKRSIAMNDPIQKEECHEQQLPSFLRKLFGLSDSEEDAEDDRKRRKKRKNDKKKQSKKRSNESEQNFKVLKNDCHKNNELWRDASFPPTADSLYHSGSGRHLEWKRPRELCRDPRFISEGVSRFDVKQGSLGDCWLLAALSSVANQRSLFDRVVPPNQNFHSNYSGIFRFNVWQYGKWVEICVDDKLPVYQNRLIYMHSSSEDEFWSALVEKAFAKIYGCYESLTGGQSSDAMTDLTGGVVERFNLKSKIPDDLFYIMFKSIEHGSLLGCSIDANPDVVEEKLENGLLKGHAYSITDVKQLESSDGNLNLVRIRNPWGNEFEWKGEWSDQSRQWNSIEPRQRQELGLTFEADGEFWMSYKDFISNFERLEICHWNIGDIMDTNEKMKWNSVSIHSAWKKGVSAGGCRNFKKTYHINPQFRIQVEDADDDDELGTIIVSLTQICNSKQSNETGGNITIGYEIFKAPDYCGTLKKDFFSNNRPVVTSSYINLRDVCQRHLLEPGEYIVIPSTFEPNQERKFLLRVFSEKPSSVKPSDMPTTSFSSPDVSGPLTAAVRRQAEAEFKKYAQDDDQIDAFELKKLLNKTFVKHKKMPDFDTEICKSLIALKDTDSNWTLNINEFQELWVLLDNWKTNFDKFDIDKSDYFDNYELREALQSSGYCLSNRVYEDIVKKFADEKGRIYFSSYAHCLIKLQIAFECFEANKNENDEPTMPLQEYVDLALST</sequence>
<evidence type="ECO:0000256" key="1">
    <source>
        <dbReference type="ARBA" id="ARBA00007623"/>
    </source>
</evidence>
<dbReference type="InterPro" id="IPR038765">
    <property type="entry name" value="Papain-like_cys_pep_sf"/>
</dbReference>
<dbReference type="GO" id="GO:0006508">
    <property type="term" value="P:proteolysis"/>
    <property type="evidence" value="ECO:0007669"/>
    <property type="project" value="UniProtKB-KW"/>
</dbReference>
<dbReference type="PROSITE" id="PS00139">
    <property type="entry name" value="THIOL_PROTEASE_CYS"/>
    <property type="match status" value="1"/>
</dbReference>
<evidence type="ECO:0000256" key="3">
    <source>
        <dbReference type="ARBA" id="ARBA00022723"/>
    </source>
</evidence>
<evidence type="ECO:0000313" key="13">
    <source>
        <dbReference type="EMBL" id="CAD5120817.1"/>
    </source>
</evidence>
<feature type="active site" evidence="8 9">
    <location>
        <position position="676"/>
    </location>
</feature>
<dbReference type="CDD" id="cd00214">
    <property type="entry name" value="Calpain_III"/>
    <property type="match status" value="1"/>
</dbReference>
<dbReference type="Pfam" id="PF00648">
    <property type="entry name" value="Peptidase_C2"/>
    <property type="match status" value="1"/>
</dbReference>
<feature type="region of interest" description="Disordered" evidence="10">
    <location>
        <begin position="420"/>
        <end position="454"/>
    </location>
</feature>
<evidence type="ECO:0000256" key="2">
    <source>
        <dbReference type="ARBA" id="ARBA00022670"/>
    </source>
</evidence>
<protein>
    <submittedName>
        <fullName evidence="13">DgyrCDS9375</fullName>
    </submittedName>
</protein>
<keyword evidence="5 9" id="KW-0378">Hydrolase</keyword>
<evidence type="ECO:0000259" key="12">
    <source>
        <dbReference type="PROSITE" id="PS50222"/>
    </source>
</evidence>
<evidence type="ECO:0000256" key="8">
    <source>
        <dbReference type="PIRSR" id="PIRSR622684-1"/>
    </source>
</evidence>
<feature type="region of interest" description="Disordered" evidence="10">
    <location>
        <begin position="246"/>
        <end position="321"/>
    </location>
</feature>
<comment type="similarity">
    <text evidence="1">Belongs to the peptidase C2 family.</text>
</comment>
<dbReference type="Pfam" id="PF01067">
    <property type="entry name" value="Calpain_III"/>
    <property type="match status" value="1"/>
</dbReference>
<dbReference type="PROSITE" id="PS50222">
    <property type="entry name" value="EF_HAND_2"/>
    <property type="match status" value="1"/>
</dbReference>
<reference evidence="13 14" key="1">
    <citation type="submission" date="2020-08" db="EMBL/GenBank/DDBJ databases">
        <authorList>
            <person name="Hejnol A."/>
        </authorList>
    </citation>
    <scope>NUCLEOTIDE SEQUENCE [LARGE SCALE GENOMIC DNA]</scope>
</reference>
<evidence type="ECO:0000256" key="5">
    <source>
        <dbReference type="ARBA" id="ARBA00022801"/>
    </source>
</evidence>
<evidence type="ECO:0000256" key="7">
    <source>
        <dbReference type="ARBA" id="ARBA00022837"/>
    </source>
</evidence>
<dbReference type="CDD" id="cd00044">
    <property type="entry name" value="CysPc"/>
    <property type="match status" value="1"/>
</dbReference>
<dbReference type="Gene3D" id="1.10.238.10">
    <property type="entry name" value="EF-hand"/>
    <property type="match status" value="1"/>
</dbReference>
<dbReference type="InterPro" id="IPR022683">
    <property type="entry name" value="Calpain_III"/>
</dbReference>
<dbReference type="GO" id="GO:0004198">
    <property type="term" value="F:calcium-dependent cysteine-type endopeptidase activity"/>
    <property type="evidence" value="ECO:0007669"/>
    <property type="project" value="InterPro"/>
</dbReference>
<dbReference type="GO" id="GO:0005509">
    <property type="term" value="F:calcium ion binding"/>
    <property type="evidence" value="ECO:0007669"/>
    <property type="project" value="InterPro"/>
</dbReference>
<dbReference type="InterPro" id="IPR036213">
    <property type="entry name" value="Calpain_III_sf"/>
</dbReference>
<dbReference type="PANTHER" id="PTHR10183">
    <property type="entry name" value="CALPAIN"/>
    <property type="match status" value="1"/>
</dbReference>
<feature type="domain" description="Calpain catalytic" evidence="11">
    <location>
        <begin position="465"/>
        <end position="760"/>
    </location>
</feature>
<dbReference type="Gene3D" id="2.60.120.380">
    <property type="match status" value="1"/>
</dbReference>
<keyword evidence="7" id="KW-0106">Calcium</keyword>
<dbReference type="SMART" id="SM00720">
    <property type="entry name" value="calpain_III"/>
    <property type="match status" value="1"/>
</dbReference>
<organism evidence="13 14">
    <name type="scientific">Dimorphilus gyrociliatus</name>
    <dbReference type="NCBI Taxonomy" id="2664684"/>
    <lineage>
        <taxon>Eukaryota</taxon>
        <taxon>Metazoa</taxon>
        <taxon>Spiralia</taxon>
        <taxon>Lophotrochozoa</taxon>
        <taxon>Annelida</taxon>
        <taxon>Polychaeta</taxon>
        <taxon>Polychaeta incertae sedis</taxon>
        <taxon>Dinophilidae</taxon>
        <taxon>Dimorphilus</taxon>
    </lineage>
</organism>
<dbReference type="Gene3D" id="3.90.70.10">
    <property type="entry name" value="Cysteine proteinases"/>
    <property type="match status" value="1"/>
</dbReference>
<dbReference type="InterPro" id="IPR011992">
    <property type="entry name" value="EF-hand-dom_pair"/>
</dbReference>
<keyword evidence="14" id="KW-1185">Reference proteome</keyword>
<dbReference type="OrthoDB" id="424753at2759"/>
<evidence type="ECO:0000256" key="10">
    <source>
        <dbReference type="SAM" id="MobiDB-lite"/>
    </source>
</evidence>
<evidence type="ECO:0000256" key="9">
    <source>
        <dbReference type="PROSITE-ProRule" id="PRU00239"/>
    </source>
</evidence>
<evidence type="ECO:0000256" key="4">
    <source>
        <dbReference type="ARBA" id="ARBA00022737"/>
    </source>
</evidence>
<accession>A0A7I8VY88</accession>
<dbReference type="PANTHER" id="PTHR10183:SF433">
    <property type="entry name" value="CALPAIN-A-RELATED"/>
    <property type="match status" value="1"/>
</dbReference>
<feature type="compositionally biased region" description="Polar residues" evidence="10">
    <location>
        <begin position="246"/>
        <end position="261"/>
    </location>
</feature>
<dbReference type="InterPro" id="IPR001300">
    <property type="entry name" value="Peptidase_C2_calpain_cat"/>
</dbReference>
<dbReference type="SUPFAM" id="SSF54001">
    <property type="entry name" value="Cysteine proteinases"/>
    <property type="match status" value="1"/>
</dbReference>
<feature type="domain" description="EF-hand" evidence="12">
    <location>
        <begin position="1009"/>
        <end position="1044"/>
    </location>
</feature>
<dbReference type="InterPro" id="IPR022682">
    <property type="entry name" value="Calpain_domain_III"/>
</dbReference>
<keyword evidence="3" id="KW-0479">Metal-binding</keyword>